<dbReference type="STRING" id="1122172.GCA_000373045_01711"/>
<name>A0A510JL18_9FUSO</name>
<protein>
    <submittedName>
        <fullName evidence="1">Uncharacterized protein</fullName>
    </submittedName>
</protein>
<accession>A0A510JL18</accession>
<organism evidence="1 2">
    <name type="scientific">Leptotrichia shahii</name>
    <dbReference type="NCBI Taxonomy" id="157691"/>
    <lineage>
        <taxon>Bacteria</taxon>
        <taxon>Fusobacteriati</taxon>
        <taxon>Fusobacteriota</taxon>
        <taxon>Fusobacteriia</taxon>
        <taxon>Fusobacteriales</taxon>
        <taxon>Leptotrichiaceae</taxon>
        <taxon>Leptotrichia</taxon>
    </lineage>
</organism>
<dbReference type="Proteomes" id="UP000322617">
    <property type="component" value="Chromosome"/>
</dbReference>
<proteinExistence type="predicted"/>
<gene>
    <name evidence="1" type="ORF">JCM16776_0215</name>
</gene>
<dbReference type="EMBL" id="AP019827">
    <property type="protein sequence ID" value="BBM40012.1"/>
    <property type="molecule type" value="Genomic_DNA"/>
</dbReference>
<evidence type="ECO:0000313" key="2">
    <source>
        <dbReference type="Proteomes" id="UP000322617"/>
    </source>
</evidence>
<sequence>MKKILILFLLTVNLGFSANYKVEVKPNVKIQQSEIEKNNAGIEKAFEKFVEKQKAAGIREAELTTQSSQRLGMALTDGMAKQLVYNTQYSIKKIEYISNNIVNLDLEIKIPVLDSRNFSEDEMMREISKRFKERTGKSIEILKTTPKKNIKPEWVSTLFQLMSDFTIEKVKTTKIFTYQNVTISLKKVNKEWMFHRIVKQ</sequence>
<dbReference type="OrthoDB" id="81860at2"/>
<dbReference type="AlphaFoldDB" id="A0A510JL18"/>
<evidence type="ECO:0000313" key="1">
    <source>
        <dbReference type="EMBL" id="BBM40012.1"/>
    </source>
</evidence>
<dbReference type="RefSeq" id="WP_018451323.1">
    <property type="nucleotide sequence ID" value="NZ_AP019827.1"/>
</dbReference>
<keyword evidence="2" id="KW-1185">Reference proteome</keyword>
<reference evidence="1 2" key="1">
    <citation type="submission" date="2019-07" db="EMBL/GenBank/DDBJ databases">
        <title>Complete Genome Sequence of Leptotrichia shahii Strain JCM 16776.</title>
        <authorList>
            <person name="Watanabe S."/>
            <person name="Cui L."/>
        </authorList>
    </citation>
    <scope>NUCLEOTIDE SEQUENCE [LARGE SCALE GENOMIC DNA]</scope>
    <source>
        <strain evidence="1 2">JCM16776</strain>
    </source>
</reference>
<dbReference type="KEGG" id="lsz:JCM16776_0215"/>